<protein>
    <submittedName>
        <fullName evidence="1">Uncharacterized protein</fullName>
    </submittedName>
</protein>
<dbReference type="AlphaFoldDB" id="A0A2S0HUJ3"/>
<evidence type="ECO:0000313" key="2">
    <source>
        <dbReference type="Proteomes" id="UP000238442"/>
    </source>
</evidence>
<organism evidence="1 2">
    <name type="scientific">Pukyongia salina</name>
    <dbReference type="NCBI Taxonomy" id="2094025"/>
    <lineage>
        <taxon>Bacteria</taxon>
        <taxon>Pseudomonadati</taxon>
        <taxon>Bacteroidota</taxon>
        <taxon>Flavobacteriia</taxon>
        <taxon>Flavobacteriales</taxon>
        <taxon>Flavobacteriaceae</taxon>
        <taxon>Pukyongia</taxon>
    </lineage>
</organism>
<proteinExistence type="predicted"/>
<dbReference type="EMBL" id="CP027062">
    <property type="protein sequence ID" value="AVI50214.1"/>
    <property type="molecule type" value="Genomic_DNA"/>
</dbReference>
<gene>
    <name evidence="1" type="ORF">C5O00_03125</name>
</gene>
<dbReference type="Proteomes" id="UP000238442">
    <property type="component" value="Chromosome"/>
</dbReference>
<dbReference type="PROSITE" id="PS51257">
    <property type="entry name" value="PROKAR_LIPOPROTEIN"/>
    <property type="match status" value="1"/>
</dbReference>
<reference evidence="1 2" key="1">
    <citation type="submission" date="2018-02" db="EMBL/GenBank/DDBJ databases">
        <title>Genomic analysis of the strain RR4-38 isolated from a seawater recirculating aquaculture system.</title>
        <authorList>
            <person name="Kim Y.-S."/>
            <person name="Jang Y.H."/>
            <person name="Kim K.-H."/>
        </authorList>
    </citation>
    <scope>NUCLEOTIDE SEQUENCE [LARGE SCALE GENOMIC DNA]</scope>
    <source>
        <strain evidence="1 2">RR4-38</strain>
    </source>
</reference>
<name>A0A2S0HUJ3_9FLAO</name>
<evidence type="ECO:0000313" key="1">
    <source>
        <dbReference type="EMBL" id="AVI50214.1"/>
    </source>
</evidence>
<keyword evidence="2" id="KW-1185">Reference proteome</keyword>
<accession>A0A2S0HUJ3</accession>
<sequence length="291" mass="32728">MKTRYLTIALLMLITLVSCDKQERERKKKLKPIAQESVDSFTAAVNGIDWQTHNPPGPQHNEETGKPCFQSLMNMYGQLADLDIDERRFDEILRVFDFSRLIQKPVDEGNFGDIEGADVAFLAHPVRDRILIKIDAGYTADEFVDEVKGNGDLSAAEEDALKNLYDKFLEEIKKGYHILNARSTELGQCTFSEHLAVRFKSVNTGAKQLLFSVHRQVIFVCKCGEDNGPNDPRFGYISWESILTANYENNGLYNLAFTGTTAPELKGAHIVCCRNNNQEEGSGGSEEDENH</sequence>
<dbReference type="KEGG" id="aue:C5O00_03125"/>
<dbReference type="RefSeq" id="WP_105214859.1">
    <property type="nucleotide sequence ID" value="NZ_CP027062.1"/>
</dbReference>